<dbReference type="Proteomes" id="UP000749471">
    <property type="component" value="Unassembled WGS sequence"/>
</dbReference>
<keyword evidence="2" id="KW-1185">Reference proteome</keyword>
<evidence type="ECO:0000313" key="2">
    <source>
        <dbReference type="Proteomes" id="UP000749471"/>
    </source>
</evidence>
<dbReference type="EMBL" id="JAHLPM010000008">
    <property type="protein sequence ID" value="MBU5438512.1"/>
    <property type="molecule type" value="Genomic_DNA"/>
</dbReference>
<dbReference type="InterPro" id="IPR052944">
    <property type="entry name" value="Sporulation_related"/>
</dbReference>
<dbReference type="PANTHER" id="PTHR37507">
    <property type="entry name" value="SPORULATION PROTEIN YDCC"/>
    <property type="match status" value="1"/>
</dbReference>
<dbReference type="PANTHER" id="PTHR37507:SF2">
    <property type="entry name" value="SPORULATION PROTEIN YDCC"/>
    <property type="match status" value="1"/>
</dbReference>
<name>A0ABS6E6H1_9FIRM</name>
<accession>A0ABS6E6H1</accession>
<reference evidence="1 2" key="1">
    <citation type="submission" date="2021-06" db="EMBL/GenBank/DDBJ databases">
        <authorList>
            <person name="Sun Q."/>
            <person name="Li D."/>
        </authorList>
    </citation>
    <scope>NUCLEOTIDE SEQUENCE [LARGE SCALE GENOMIC DNA]</scope>
    <source>
        <strain evidence="1 2">MSJ-40</strain>
    </source>
</reference>
<proteinExistence type="predicted"/>
<evidence type="ECO:0008006" key="3">
    <source>
        <dbReference type="Google" id="ProtNLM"/>
    </source>
</evidence>
<protein>
    <recommendedName>
        <fullName evidence="3">Outer membrane lipoprotein-sorting protein</fullName>
    </recommendedName>
</protein>
<evidence type="ECO:0000313" key="1">
    <source>
        <dbReference type="EMBL" id="MBU5438512.1"/>
    </source>
</evidence>
<comment type="caution">
    <text evidence="1">The sequence shown here is derived from an EMBL/GenBank/DDBJ whole genome shotgun (WGS) entry which is preliminary data.</text>
</comment>
<gene>
    <name evidence="1" type="ORF">KQI42_10855</name>
</gene>
<dbReference type="RefSeq" id="WP_216519673.1">
    <property type="nucleotide sequence ID" value="NZ_JAHLPM010000008.1"/>
</dbReference>
<sequence>MKKLLLFILITMVLVTSCSKVTDEEIIKKIETTIGKFNGYTCKSNIKTYTEGKESIYVVEETYMKTNKFKLEILKPEESKGCIIIYDGDKVFLEHPSIEQSISIKTIKTLNKQFFIGNFFENISLTKSIDSEKINDEEYLILTMDIEDKNKYRNIQKIWLKKKDFVPYKLNILDADENPNVEIIYEDFKFVNNNDDDF</sequence>
<dbReference type="PROSITE" id="PS51257">
    <property type="entry name" value="PROKAR_LIPOPROTEIN"/>
    <property type="match status" value="1"/>
</dbReference>
<organism evidence="1 2">
    <name type="scientific">Tissierella simiarum</name>
    <dbReference type="NCBI Taxonomy" id="2841534"/>
    <lineage>
        <taxon>Bacteria</taxon>
        <taxon>Bacillati</taxon>
        <taxon>Bacillota</taxon>
        <taxon>Tissierellia</taxon>
        <taxon>Tissierellales</taxon>
        <taxon>Tissierellaceae</taxon>
        <taxon>Tissierella</taxon>
    </lineage>
</organism>